<protein>
    <submittedName>
        <fullName evidence="3">Protein kinase domain-containing protein</fullName>
    </submittedName>
</protein>
<dbReference type="AlphaFoldDB" id="A0A0R3RT39"/>
<reference evidence="3" key="1">
    <citation type="submission" date="2017-02" db="UniProtKB">
        <authorList>
            <consortium name="WormBaseParasite"/>
        </authorList>
    </citation>
    <scope>IDENTIFICATION</scope>
</reference>
<dbReference type="GO" id="GO:0005524">
    <property type="term" value="F:ATP binding"/>
    <property type="evidence" value="ECO:0007669"/>
    <property type="project" value="InterPro"/>
</dbReference>
<dbReference type="Proteomes" id="UP000050640">
    <property type="component" value="Unplaced"/>
</dbReference>
<dbReference type="InterPro" id="IPR011009">
    <property type="entry name" value="Kinase-like_dom_sf"/>
</dbReference>
<dbReference type="PROSITE" id="PS50011">
    <property type="entry name" value="PROTEIN_KINASE_DOM"/>
    <property type="match status" value="1"/>
</dbReference>
<dbReference type="Pfam" id="PF00069">
    <property type="entry name" value="Pkinase"/>
    <property type="match status" value="1"/>
</dbReference>
<dbReference type="GO" id="GO:0004672">
    <property type="term" value="F:protein kinase activity"/>
    <property type="evidence" value="ECO:0007669"/>
    <property type="project" value="InterPro"/>
</dbReference>
<evidence type="ECO:0000259" key="1">
    <source>
        <dbReference type="PROSITE" id="PS50011"/>
    </source>
</evidence>
<dbReference type="InterPro" id="IPR003961">
    <property type="entry name" value="FN3_dom"/>
</dbReference>
<feature type="domain" description="Protein kinase" evidence="1">
    <location>
        <begin position="81"/>
        <end position="324"/>
    </location>
</feature>
<dbReference type="STRING" id="1147741.A0A0R3RT39"/>
<sequence>MTDYKVAMEGVTGTSTVVANLKPSSYSFRIYAFNEYFKGKAGPTANVDLNLASSSLSSNTFVDKASAKTEYIDEATYVETYITARIVYKGRFANVKEIIRKSDKRQYAAKCFMHELTQTANEWEAVEREIDVMRRIRHRNIVAYRGAVKMNNQLIIIMKLNGPHLLDYIIRLGYISEVLIQRFCKDLLLALEYLHSLQIAHLAIQPENLLTHISNVVRVLVIDFGSSRYNEETAVWNHGTIDFASPEQISHREVTTKSDMSFGIVLYTLLTGKIPFDDEYCEMIRLKILSNISTIDDTRNYRIYSEKIIAVLKSLIVPDASLLR</sequence>
<evidence type="ECO:0000313" key="2">
    <source>
        <dbReference type="Proteomes" id="UP000050640"/>
    </source>
</evidence>
<dbReference type="InterPro" id="IPR000719">
    <property type="entry name" value="Prot_kinase_dom"/>
</dbReference>
<proteinExistence type="predicted"/>
<accession>A0A0R3RT39</accession>
<dbReference type="CDD" id="cd00063">
    <property type="entry name" value="FN3"/>
    <property type="match status" value="1"/>
</dbReference>
<dbReference type="PANTHER" id="PTHR24347">
    <property type="entry name" value="SERINE/THREONINE-PROTEIN KINASE"/>
    <property type="match status" value="1"/>
</dbReference>
<name>A0A0R3RT39_9BILA</name>
<organism evidence="2 3">
    <name type="scientific">Elaeophora elaphi</name>
    <dbReference type="NCBI Taxonomy" id="1147741"/>
    <lineage>
        <taxon>Eukaryota</taxon>
        <taxon>Metazoa</taxon>
        <taxon>Ecdysozoa</taxon>
        <taxon>Nematoda</taxon>
        <taxon>Chromadorea</taxon>
        <taxon>Rhabditida</taxon>
        <taxon>Spirurina</taxon>
        <taxon>Spiruromorpha</taxon>
        <taxon>Filarioidea</taxon>
        <taxon>Onchocercidae</taxon>
        <taxon>Elaeophora</taxon>
    </lineage>
</organism>
<keyword evidence="2" id="KW-1185">Reference proteome</keyword>
<dbReference type="SUPFAM" id="SSF56112">
    <property type="entry name" value="Protein kinase-like (PK-like)"/>
    <property type="match status" value="1"/>
</dbReference>
<dbReference type="Gene3D" id="1.10.510.10">
    <property type="entry name" value="Transferase(Phosphotransferase) domain 1"/>
    <property type="match status" value="1"/>
</dbReference>
<dbReference type="WBParaSite" id="EEL_0000508101-mRNA-1">
    <property type="protein sequence ID" value="EEL_0000508101-mRNA-1"/>
    <property type="gene ID" value="EEL_0000508101"/>
</dbReference>
<evidence type="ECO:0000313" key="3">
    <source>
        <dbReference type="WBParaSite" id="EEL_0000508101-mRNA-1"/>
    </source>
</evidence>